<organism evidence="1 2">
    <name type="scientific">Paenibacillus cineris</name>
    <dbReference type="NCBI Taxonomy" id="237530"/>
    <lineage>
        <taxon>Bacteria</taxon>
        <taxon>Bacillati</taxon>
        <taxon>Bacillota</taxon>
        <taxon>Bacilli</taxon>
        <taxon>Bacillales</taxon>
        <taxon>Paenibacillaceae</taxon>
        <taxon>Paenibacillus</taxon>
    </lineage>
</organism>
<keyword evidence="2" id="KW-1185">Reference proteome</keyword>
<gene>
    <name evidence="1" type="ORF">J21TS7_52160</name>
</gene>
<dbReference type="Proteomes" id="UP000676601">
    <property type="component" value="Unassembled WGS sequence"/>
</dbReference>
<reference evidence="1 2" key="1">
    <citation type="submission" date="2021-03" db="EMBL/GenBank/DDBJ databases">
        <title>Antimicrobial resistance genes in bacteria isolated from Japanese honey, and their potential for conferring macrolide and lincosamide resistance in the American foulbrood pathogen Paenibacillus larvae.</title>
        <authorList>
            <person name="Okamoto M."/>
            <person name="Kumagai M."/>
            <person name="Kanamori H."/>
            <person name="Takamatsu D."/>
        </authorList>
    </citation>
    <scope>NUCLEOTIDE SEQUENCE [LARGE SCALE GENOMIC DNA]</scope>
    <source>
        <strain evidence="1 2">J21TS7</strain>
    </source>
</reference>
<sequence>MRFYKGISVGYCLQNDVNDIIQILENMIWENQHVFLDQTGAEANHEIDREK</sequence>
<proteinExistence type="predicted"/>
<comment type="caution">
    <text evidence="1">The sequence shown here is derived from an EMBL/GenBank/DDBJ whole genome shotgun (WGS) entry which is preliminary data.</text>
</comment>
<accession>A0ABQ4LK45</accession>
<protein>
    <submittedName>
        <fullName evidence="1">Uncharacterized protein</fullName>
    </submittedName>
</protein>
<evidence type="ECO:0000313" key="2">
    <source>
        <dbReference type="Proteomes" id="UP000676601"/>
    </source>
</evidence>
<dbReference type="EMBL" id="BORU01000003">
    <property type="protein sequence ID" value="GIO56898.1"/>
    <property type="molecule type" value="Genomic_DNA"/>
</dbReference>
<name>A0ABQ4LK45_9BACL</name>
<evidence type="ECO:0000313" key="1">
    <source>
        <dbReference type="EMBL" id="GIO56898.1"/>
    </source>
</evidence>